<name>A0A7C9DST7_OPUST</name>
<evidence type="ECO:0000313" key="2">
    <source>
        <dbReference type="EMBL" id="MBA4649227.1"/>
    </source>
</evidence>
<proteinExistence type="predicted"/>
<reference evidence="2" key="1">
    <citation type="journal article" date="2013" name="J. Plant Res.">
        <title>Effect of fungi and light on seed germination of three Opuntia species from semiarid lands of central Mexico.</title>
        <authorList>
            <person name="Delgado-Sanchez P."/>
            <person name="Jimenez-Bremont J.F."/>
            <person name="Guerrero-Gonzalez Mde L."/>
            <person name="Flores J."/>
        </authorList>
    </citation>
    <scope>NUCLEOTIDE SEQUENCE</scope>
    <source>
        <tissue evidence="2">Cladode</tissue>
    </source>
</reference>
<dbReference type="AlphaFoldDB" id="A0A7C9DST7"/>
<accession>A0A7C9DST7</accession>
<evidence type="ECO:0000256" key="1">
    <source>
        <dbReference type="SAM" id="MobiDB-lite"/>
    </source>
</evidence>
<sequence length="108" mass="11524">MTDRLPNLDADQRRGQRQCGETNTTAQLRDAATVGGDRSARDATGGVHHQLQQRRDVETVTFTSPYYDPFGEEGELGAELLGGAGGGRLAGTVPATVQAYDSTGARRF</sequence>
<dbReference type="EMBL" id="GISG01159160">
    <property type="protein sequence ID" value="MBA4649227.1"/>
    <property type="molecule type" value="Transcribed_RNA"/>
</dbReference>
<reference evidence="2" key="2">
    <citation type="submission" date="2020-07" db="EMBL/GenBank/DDBJ databases">
        <authorList>
            <person name="Vera ALvarez R."/>
            <person name="Arias-Moreno D.M."/>
            <person name="Jimenez-Jacinto V."/>
            <person name="Jimenez-Bremont J.F."/>
            <person name="Swaminathan K."/>
            <person name="Moose S.P."/>
            <person name="Guerrero-Gonzalez M.L."/>
            <person name="Marino-Ramirez L."/>
            <person name="Landsman D."/>
            <person name="Rodriguez-Kessler M."/>
            <person name="Delgado-Sanchez P."/>
        </authorList>
    </citation>
    <scope>NUCLEOTIDE SEQUENCE</scope>
    <source>
        <tissue evidence="2">Cladode</tissue>
    </source>
</reference>
<feature type="region of interest" description="Disordered" evidence="1">
    <location>
        <begin position="1"/>
        <end position="53"/>
    </location>
</feature>
<organism evidence="2">
    <name type="scientific">Opuntia streptacantha</name>
    <name type="common">Prickly pear cactus</name>
    <name type="synonym">Opuntia cardona</name>
    <dbReference type="NCBI Taxonomy" id="393608"/>
    <lineage>
        <taxon>Eukaryota</taxon>
        <taxon>Viridiplantae</taxon>
        <taxon>Streptophyta</taxon>
        <taxon>Embryophyta</taxon>
        <taxon>Tracheophyta</taxon>
        <taxon>Spermatophyta</taxon>
        <taxon>Magnoliopsida</taxon>
        <taxon>eudicotyledons</taxon>
        <taxon>Gunneridae</taxon>
        <taxon>Pentapetalae</taxon>
        <taxon>Caryophyllales</taxon>
        <taxon>Cactineae</taxon>
        <taxon>Cactaceae</taxon>
        <taxon>Opuntioideae</taxon>
        <taxon>Opuntia</taxon>
    </lineage>
</organism>
<protein>
    <submittedName>
        <fullName evidence="2">Uncharacterized protein</fullName>
    </submittedName>
</protein>